<reference evidence="2" key="1">
    <citation type="submission" date="2016-10" db="EMBL/GenBank/DDBJ databases">
        <authorList>
            <person name="Varghese N."/>
            <person name="Submissions S."/>
        </authorList>
    </citation>
    <scope>NUCLEOTIDE SEQUENCE [LARGE SCALE GENOMIC DNA]</scope>
    <source>
        <strain evidence="2">DSM 21580</strain>
    </source>
</reference>
<dbReference type="AlphaFoldDB" id="A0A1H5X2U1"/>
<dbReference type="Proteomes" id="UP000236738">
    <property type="component" value="Unassembled WGS sequence"/>
</dbReference>
<dbReference type="RefSeq" id="WP_103913386.1">
    <property type="nucleotide sequence ID" value="NZ_FNUS01000002.1"/>
</dbReference>
<dbReference type="EMBL" id="FNUS01000002">
    <property type="protein sequence ID" value="SEG06122.1"/>
    <property type="molecule type" value="Genomic_DNA"/>
</dbReference>
<keyword evidence="2" id="KW-1185">Reference proteome</keyword>
<proteinExistence type="predicted"/>
<sequence>MKIEQFRQSRADDLITAAKIIESVFSGSILTTPIYIAAEELRKGAPFLKDGTTNNDLWGYEICDLKIPVDTTKHMRPKGINHKNVELILNMKLVANYKNWNDLNDPLIDLNFNAVIRGIGVQPHYFCFHIDKHDPSKEATEPHPTYHLQIASNPLDEDEFQYGNTLFLDTPRIVHHPVDLILGIGLLTSNFFPFAFDNIMDDGYFSSIYKVYQDKILKPYYHTIASNWSYDIANICWSKQHLCPTII</sequence>
<protein>
    <recommendedName>
        <fullName evidence="3">DUF2290 domain-containing protein</fullName>
    </recommendedName>
</protein>
<gene>
    <name evidence="1" type="ORF">SAMN05421847_1421</name>
</gene>
<name>A0A1H5X2U1_9FLAO</name>
<evidence type="ECO:0000313" key="1">
    <source>
        <dbReference type="EMBL" id="SEG06122.1"/>
    </source>
</evidence>
<dbReference type="OrthoDB" id="8481528at2"/>
<evidence type="ECO:0008006" key="3">
    <source>
        <dbReference type="Google" id="ProtNLM"/>
    </source>
</evidence>
<organism evidence="1 2">
    <name type="scientific">Halpernia humi</name>
    <dbReference type="NCBI Taxonomy" id="493375"/>
    <lineage>
        <taxon>Bacteria</taxon>
        <taxon>Pseudomonadati</taxon>
        <taxon>Bacteroidota</taxon>
        <taxon>Flavobacteriia</taxon>
        <taxon>Flavobacteriales</taxon>
        <taxon>Weeksellaceae</taxon>
        <taxon>Chryseobacterium group</taxon>
        <taxon>Halpernia</taxon>
    </lineage>
</organism>
<evidence type="ECO:0000313" key="2">
    <source>
        <dbReference type="Proteomes" id="UP000236738"/>
    </source>
</evidence>
<accession>A0A1H5X2U1</accession>